<dbReference type="NCBIfam" id="TIGR00369">
    <property type="entry name" value="unchar_dom_1"/>
    <property type="match status" value="1"/>
</dbReference>
<name>A0A1G8GCI1_9BACI</name>
<gene>
    <name evidence="3" type="ORF">SAMN05192534_11524</name>
</gene>
<dbReference type="GO" id="GO:0016289">
    <property type="term" value="F:acyl-CoA hydrolase activity"/>
    <property type="evidence" value="ECO:0007669"/>
    <property type="project" value="TreeGrafter"/>
</dbReference>
<dbReference type="PANTHER" id="PTHR42856">
    <property type="entry name" value="ACYL-COENZYME A THIOESTERASE PAAI"/>
    <property type="match status" value="1"/>
</dbReference>
<dbReference type="CDD" id="cd03443">
    <property type="entry name" value="PaaI_thioesterase"/>
    <property type="match status" value="1"/>
</dbReference>
<dbReference type="RefSeq" id="WP_245705257.1">
    <property type="nucleotide sequence ID" value="NZ_FNDK01000015.1"/>
</dbReference>
<dbReference type="EMBL" id="FNDK01000015">
    <property type="protein sequence ID" value="SDH92001.1"/>
    <property type="molecule type" value="Genomic_DNA"/>
</dbReference>
<dbReference type="AlphaFoldDB" id="A0A1G8GCI1"/>
<protein>
    <submittedName>
        <fullName evidence="3">Acyl-CoA thioesterase</fullName>
    </submittedName>
</protein>
<organism evidence="3 4">
    <name type="scientific">Alteribacillus persepolensis</name>
    <dbReference type="NCBI Taxonomy" id="568899"/>
    <lineage>
        <taxon>Bacteria</taxon>
        <taxon>Bacillati</taxon>
        <taxon>Bacillota</taxon>
        <taxon>Bacilli</taxon>
        <taxon>Bacillales</taxon>
        <taxon>Bacillaceae</taxon>
        <taxon>Alteribacillus</taxon>
    </lineage>
</organism>
<evidence type="ECO:0000259" key="2">
    <source>
        <dbReference type="Pfam" id="PF03061"/>
    </source>
</evidence>
<feature type="domain" description="Thioesterase" evidence="2">
    <location>
        <begin position="57"/>
        <end position="127"/>
    </location>
</feature>
<dbReference type="SUPFAM" id="SSF54637">
    <property type="entry name" value="Thioesterase/thiol ester dehydrase-isomerase"/>
    <property type="match status" value="1"/>
</dbReference>
<keyword evidence="4" id="KW-1185">Reference proteome</keyword>
<dbReference type="Proteomes" id="UP000199163">
    <property type="component" value="Unassembled WGS sequence"/>
</dbReference>
<dbReference type="Pfam" id="PF03061">
    <property type="entry name" value="4HBT"/>
    <property type="match status" value="1"/>
</dbReference>
<accession>A0A1G8GCI1</accession>
<reference evidence="4" key="1">
    <citation type="submission" date="2016-10" db="EMBL/GenBank/DDBJ databases">
        <authorList>
            <person name="Varghese N."/>
            <person name="Submissions S."/>
        </authorList>
    </citation>
    <scope>NUCLEOTIDE SEQUENCE [LARGE SCALE GENOMIC DNA]</scope>
    <source>
        <strain evidence="4">DSM 21632</strain>
    </source>
</reference>
<sequence>MKSNVDEITVHQQYKEEIINVMEKEPYAQFLGIELIDIGEGTAVAELDITDNMINSHGTVHGAITFAIADYVFAAACNSYGQTAVGLSTTVNFMAAGKKNSRLRATAHEEKKNHKIGWYKINIESDGELIATMEATAYRKSDYFVPIDEEGT</sequence>
<proteinExistence type="predicted"/>
<evidence type="ECO:0000313" key="4">
    <source>
        <dbReference type="Proteomes" id="UP000199163"/>
    </source>
</evidence>
<evidence type="ECO:0000313" key="3">
    <source>
        <dbReference type="EMBL" id="SDH92001.1"/>
    </source>
</evidence>
<dbReference type="InterPro" id="IPR052723">
    <property type="entry name" value="Acyl-CoA_thioesterase_PaaI"/>
</dbReference>
<evidence type="ECO:0000256" key="1">
    <source>
        <dbReference type="ARBA" id="ARBA00022801"/>
    </source>
</evidence>
<dbReference type="InterPro" id="IPR003736">
    <property type="entry name" value="PAAI_dom"/>
</dbReference>
<dbReference type="Gene3D" id="3.10.129.10">
    <property type="entry name" value="Hotdog Thioesterase"/>
    <property type="match status" value="1"/>
</dbReference>
<dbReference type="InterPro" id="IPR029069">
    <property type="entry name" value="HotDog_dom_sf"/>
</dbReference>
<dbReference type="PANTHER" id="PTHR42856:SF1">
    <property type="entry name" value="ACYL-COENZYME A THIOESTERASE PAAI"/>
    <property type="match status" value="1"/>
</dbReference>
<dbReference type="STRING" id="568899.SAMN05192534_11524"/>
<dbReference type="InterPro" id="IPR006683">
    <property type="entry name" value="Thioestr_dom"/>
</dbReference>
<keyword evidence="1" id="KW-0378">Hydrolase</keyword>